<name>A0ABW0XAX8_9ACTN</name>
<keyword evidence="2" id="KW-0472">Membrane</keyword>
<feature type="compositionally biased region" description="Low complexity" evidence="1">
    <location>
        <begin position="146"/>
        <end position="163"/>
    </location>
</feature>
<evidence type="ECO:0000313" key="4">
    <source>
        <dbReference type="EMBL" id="MFC5665695.1"/>
    </source>
</evidence>
<feature type="region of interest" description="Disordered" evidence="1">
    <location>
        <begin position="42"/>
        <end position="164"/>
    </location>
</feature>
<organism evidence="4 5">
    <name type="scientific">Kitasatospora misakiensis</name>
    <dbReference type="NCBI Taxonomy" id="67330"/>
    <lineage>
        <taxon>Bacteria</taxon>
        <taxon>Bacillati</taxon>
        <taxon>Actinomycetota</taxon>
        <taxon>Actinomycetes</taxon>
        <taxon>Kitasatosporales</taxon>
        <taxon>Streptomycetaceae</taxon>
        <taxon>Kitasatospora</taxon>
    </lineage>
</organism>
<sequence>MAMRTTTNRGWRATTVSRLSAVCALTGAALLTAVTGGQAWADGGASATPVPKAPAAAADTGSGAAVKDQAPSPVPLTATPAPAQPSAAPKESKRPADHPSAVPSAGRDAGSGAGATPVPAAPAKPEAAKPDAPTGTTPQVRDVPKGAAQAGDGSGADDSSGLKLAGGGAVAAIGAGALGFAVLRRRSGARG</sequence>
<evidence type="ECO:0000256" key="1">
    <source>
        <dbReference type="SAM" id="MobiDB-lite"/>
    </source>
</evidence>
<protein>
    <recommendedName>
        <fullName evidence="6">Tat pathway signal sequence domain protein</fullName>
    </recommendedName>
</protein>
<feature type="signal peptide" evidence="3">
    <location>
        <begin position="1"/>
        <end position="41"/>
    </location>
</feature>
<feature type="transmembrane region" description="Helical" evidence="2">
    <location>
        <begin position="164"/>
        <end position="183"/>
    </location>
</feature>
<evidence type="ECO:0000256" key="3">
    <source>
        <dbReference type="SAM" id="SignalP"/>
    </source>
</evidence>
<keyword evidence="5" id="KW-1185">Reference proteome</keyword>
<keyword evidence="2" id="KW-0812">Transmembrane</keyword>
<comment type="caution">
    <text evidence="4">The sequence shown here is derived from an EMBL/GenBank/DDBJ whole genome shotgun (WGS) entry which is preliminary data.</text>
</comment>
<evidence type="ECO:0000256" key="2">
    <source>
        <dbReference type="SAM" id="Phobius"/>
    </source>
</evidence>
<dbReference type="Proteomes" id="UP001595975">
    <property type="component" value="Unassembled WGS sequence"/>
</dbReference>
<dbReference type="EMBL" id="JBHSOF010000030">
    <property type="protein sequence ID" value="MFC5665695.1"/>
    <property type="molecule type" value="Genomic_DNA"/>
</dbReference>
<dbReference type="RefSeq" id="WP_380227368.1">
    <property type="nucleotide sequence ID" value="NZ_JBHSOF010000030.1"/>
</dbReference>
<keyword evidence="3" id="KW-0732">Signal</keyword>
<reference evidence="5" key="1">
    <citation type="journal article" date="2019" name="Int. J. Syst. Evol. Microbiol.">
        <title>The Global Catalogue of Microorganisms (GCM) 10K type strain sequencing project: providing services to taxonomists for standard genome sequencing and annotation.</title>
        <authorList>
            <consortium name="The Broad Institute Genomics Platform"/>
            <consortium name="The Broad Institute Genome Sequencing Center for Infectious Disease"/>
            <person name="Wu L."/>
            <person name="Ma J."/>
        </authorList>
    </citation>
    <scope>NUCLEOTIDE SEQUENCE [LARGE SCALE GENOMIC DNA]</scope>
    <source>
        <strain evidence="5">CGMCC 4.1437</strain>
    </source>
</reference>
<accession>A0ABW0XAX8</accession>
<evidence type="ECO:0000313" key="5">
    <source>
        <dbReference type="Proteomes" id="UP001595975"/>
    </source>
</evidence>
<proteinExistence type="predicted"/>
<feature type="chain" id="PRO_5046046284" description="Tat pathway signal sequence domain protein" evidence="3">
    <location>
        <begin position="42"/>
        <end position="191"/>
    </location>
</feature>
<evidence type="ECO:0008006" key="6">
    <source>
        <dbReference type="Google" id="ProtNLM"/>
    </source>
</evidence>
<feature type="compositionally biased region" description="Low complexity" evidence="1">
    <location>
        <begin position="42"/>
        <end position="89"/>
    </location>
</feature>
<keyword evidence="2" id="KW-1133">Transmembrane helix</keyword>
<gene>
    <name evidence="4" type="ORF">ACFP3U_22275</name>
</gene>
<feature type="compositionally biased region" description="Low complexity" evidence="1">
    <location>
        <begin position="104"/>
        <end position="133"/>
    </location>
</feature>